<reference evidence="1 2" key="1">
    <citation type="submission" date="2018-09" db="EMBL/GenBank/DDBJ databases">
        <authorList>
            <consortium name="Pathogen Informatics"/>
        </authorList>
    </citation>
    <scope>NUCLEOTIDE SEQUENCE [LARGE SCALE GENOMIC DNA]</scope>
    <source>
        <strain evidence="1 2">OH-22767</strain>
    </source>
</reference>
<evidence type="ECO:0000313" key="2">
    <source>
        <dbReference type="Proteomes" id="UP000262142"/>
    </source>
</evidence>
<protein>
    <recommendedName>
        <fullName evidence="3">Transposase IS4-like domain-containing protein</fullName>
    </recommendedName>
</protein>
<evidence type="ECO:0000313" key="1">
    <source>
        <dbReference type="EMBL" id="SZD74339.1"/>
    </source>
</evidence>
<sequence length="97" mass="11260">MADAGYSSAENYAWLEKRGIESYIPPHGTYKGGPEGFTYHKEANYWECPQGKHVTFRKQKIEKGTLKDYYFTKRSDCKQYGNFTLMPKLTKKCLGVF</sequence>
<dbReference type="AlphaFoldDB" id="A0A383U4N1"/>
<name>A0A383U4N1_9FLAO</name>
<keyword evidence="2" id="KW-1185">Reference proteome</keyword>
<dbReference type="PANTHER" id="PTHR33408:SF2">
    <property type="entry name" value="TRANSPOSASE DDE DOMAIN-CONTAINING PROTEIN"/>
    <property type="match status" value="1"/>
</dbReference>
<proteinExistence type="predicted"/>
<evidence type="ECO:0008006" key="3">
    <source>
        <dbReference type="Google" id="ProtNLM"/>
    </source>
</evidence>
<dbReference type="Proteomes" id="UP000262142">
    <property type="component" value="Unassembled WGS sequence"/>
</dbReference>
<dbReference type="RefSeq" id="WP_185124696.1">
    <property type="nucleotide sequence ID" value="NZ_UNSC01000012.1"/>
</dbReference>
<dbReference type="EMBL" id="UNSC01000012">
    <property type="protein sequence ID" value="SZD74339.1"/>
    <property type="molecule type" value="Genomic_DNA"/>
</dbReference>
<dbReference type="PANTHER" id="PTHR33408">
    <property type="entry name" value="TRANSPOSASE"/>
    <property type="match status" value="1"/>
</dbReference>
<gene>
    <name evidence="1" type="ORF">SAMEA104719789_01765</name>
</gene>
<organism evidence="1 2">
    <name type="scientific">Candidatus Ornithobacterium hominis</name>
    <dbReference type="NCBI Taxonomy" id="2497989"/>
    <lineage>
        <taxon>Bacteria</taxon>
        <taxon>Pseudomonadati</taxon>
        <taxon>Bacteroidota</taxon>
        <taxon>Flavobacteriia</taxon>
        <taxon>Flavobacteriales</taxon>
        <taxon>Weeksellaceae</taxon>
        <taxon>Ornithobacterium</taxon>
    </lineage>
</organism>
<accession>A0A383U4N1</accession>